<name>A0A9Q3F4R6_9BASI</name>
<feature type="compositionally biased region" description="Polar residues" evidence="1">
    <location>
        <begin position="37"/>
        <end position="46"/>
    </location>
</feature>
<feature type="region of interest" description="Disordered" evidence="1">
    <location>
        <begin position="58"/>
        <end position="95"/>
    </location>
</feature>
<feature type="region of interest" description="Disordered" evidence="1">
    <location>
        <begin position="1"/>
        <end position="46"/>
    </location>
</feature>
<feature type="compositionally biased region" description="Basic and acidic residues" evidence="1">
    <location>
        <begin position="77"/>
        <end position="87"/>
    </location>
</feature>
<dbReference type="EMBL" id="AVOT02038840">
    <property type="protein sequence ID" value="MBW0533791.1"/>
    <property type="molecule type" value="Genomic_DNA"/>
</dbReference>
<keyword evidence="3" id="KW-1185">Reference proteome</keyword>
<proteinExistence type="predicted"/>
<reference evidence="2" key="1">
    <citation type="submission" date="2021-03" db="EMBL/GenBank/DDBJ databases">
        <title>Draft genome sequence of rust myrtle Austropuccinia psidii MF-1, a brazilian biotype.</title>
        <authorList>
            <person name="Quecine M.C."/>
            <person name="Pachon D.M.R."/>
            <person name="Bonatelli M.L."/>
            <person name="Correr F.H."/>
            <person name="Franceschini L.M."/>
            <person name="Leite T.F."/>
            <person name="Margarido G.R.A."/>
            <person name="Almeida C.A."/>
            <person name="Ferrarezi J.A."/>
            <person name="Labate C.A."/>
        </authorList>
    </citation>
    <scope>NUCLEOTIDE SEQUENCE</scope>
    <source>
        <strain evidence="2">MF-1</strain>
    </source>
</reference>
<accession>A0A9Q3F4R6</accession>
<comment type="caution">
    <text evidence="2">The sequence shown here is derived from an EMBL/GenBank/DDBJ whole genome shotgun (WGS) entry which is preliminary data.</text>
</comment>
<organism evidence="2 3">
    <name type="scientific">Austropuccinia psidii MF-1</name>
    <dbReference type="NCBI Taxonomy" id="1389203"/>
    <lineage>
        <taxon>Eukaryota</taxon>
        <taxon>Fungi</taxon>
        <taxon>Dikarya</taxon>
        <taxon>Basidiomycota</taxon>
        <taxon>Pucciniomycotina</taxon>
        <taxon>Pucciniomycetes</taxon>
        <taxon>Pucciniales</taxon>
        <taxon>Sphaerophragmiaceae</taxon>
        <taxon>Austropuccinia</taxon>
    </lineage>
</organism>
<evidence type="ECO:0000256" key="1">
    <source>
        <dbReference type="SAM" id="MobiDB-lite"/>
    </source>
</evidence>
<feature type="compositionally biased region" description="Polar residues" evidence="1">
    <location>
        <begin position="1"/>
        <end position="13"/>
    </location>
</feature>
<dbReference type="AlphaFoldDB" id="A0A9Q3F4R6"/>
<protein>
    <submittedName>
        <fullName evidence="2">Uncharacterized protein</fullName>
    </submittedName>
</protein>
<evidence type="ECO:0000313" key="2">
    <source>
        <dbReference type="EMBL" id="MBW0533791.1"/>
    </source>
</evidence>
<sequence length="95" mass="10479">MNTRRGSQYSIHSDGSGLRGRINPSKEKRKGKVPSGTEYTQGSAISMRQVPEIAVISEPEVEPNMSNSNRYTSNSEASDRHLDETVKEVLQSLQG</sequence>
<evidence type="ECO:0000313" key="3">
    <source>
        <dbReference type="Proteomes" id="UP000765509"/>
    </source>
</evidence>
<dbReference type="Proteomes" id="UP000765509">
    <property type="component" value="Unassembled WGS sequence"/>
</dbReference>
<feature type="compositionally biased region" description="Polar residues" evidence="1">
    <location>
        <begin position="64"/>
        <end position="76"/>
    </location>
</feature>
<gene>
    <name evidence="2" type="ORF">O181_073506</name>
</gene>